<reference evidence="3 4" key="1">
    <citation type="submission" date="2019-07" db="EMBL/GenBank/DDBJ databases">
        <title>Draft genome assembly of a fouling barnacle, Amphibalanus amphitrite (Darwin, 1854): The first reference genome for Thecostraca.</title>
        <authorList>
            <person name="Kim W."/>
        </authorList>
    </citation>
    <scope>NUCLEOTIDE SEQUENCE [LARGE SCALE GENOMIC DNA]</scope>
    <source>
        <strain evidence="3">SNU_AA5</strain>
        <tissue evidence="3">Soma without cirri and trophi</tissue>
    </source>
</reference>
<gene>
    <name evidence="3" type="primary">Siwi_2</name>
    <name evidence="3" type="ORF">FJT64_001257</name>
</gene>
<dbReference type="PANTHER" id="PTHR22891">
    <property type="entry name" value="EUKARYOTIC TRANSLATION INITIATION FACTOR 2C"/>
    <property type="match status" value="1"/>
</dbReference>
<keyword evidence="4" id="KW-1185">Reference proteome</keyword>
<proteinExistence type="predicted"/>
<dbReference type="GO" id="GO:0003723">
    <property type="term" value="F:RNA binding"/>
    <property type="evidence" value="ECO:0007669"/>
    <property type="project" value="InterPro"/>
</dbReference>
<dbReference type="CDD" id="cd02845">
    <property type="entry name" value="PAZ_piwi_like"/>
    <property type="match status" value="1"/>
</dbReference>
<protein>
    <submittedName>
        <fullName evidence="3">Piwi-like protein Siwi</fullName>
    </submittedName>
</protein>
<organism evidence="3 4">
    <name type="scientific">Amphibalanus amphitrite</name>
    <name type="common">Striped barnacle</name>
    <name type="synonym">Balanus amphitrite</name>
    <dbReference type="NCBI Taxonomy" id="1232801"/>
    <lineage>
        <taxon>Eukaryota</taxon>
        <taxon>Metazoa</taxon>
        <taxon>Ecdysozoa</taxon>
        <taxon>Arthropoda</taxon>
        <taxon>Crustacea</taxon>
        <taxon>Multicrustacea</taxon>
        <taxon>Cirripedia</taxon>
        <taxon>Thoracica</taxon>
        <taxon>Thoracicalcarea</taxon>
        <taxon>Balanomorpha</taxon>
        <taxon>Balanoidea</taxon>
        <taxon>Balanidae</taxon>
        <taxon>Amphibalaninae</taxon>
        <taxon>Amphibalanus</taxon>
    </lineage>
</organism>
<dbReference type="Proteomes" id="UP000440578">
    <property type="component" value="Unassembled WGS sequence"/>
</dbReference>
<evidence type="ECO:0000313" key="4">
    <source>
        <dbReference type="Proteomes" id="UP000440578"/>
    </source>
</evidence>
<feature type="coiled-coil region" evidence="1">
    <location>
        <begin position="386"/>
        <end position="413"/>
    </location>
</feature>
<accession>A0A6A4V7J7</accession>
<dbReference type="PROSITE" id="PS50821">
    <property type="entry name" value="PAZ"/>
    <property type="match status" value="1"/>
</dbReference>
<name>A0A6A4V7J7_AMPAM</name>
<dbReference type="InterPro" id="IPR003100">
    <property type="entry name" value="PAZ_dom"/>
</dbReference>
<dbReference type="Gene3D" id="2.170.260.10">
    <property type="entry name" value="paz domain"/>
    <property type="match status" value="1"/>
</dbReference>
<evidence type="ECO:0000256" key="1">
    <source>
        <dbReference type="SAM" id="Coils"/>
    </source>
</evidence>
<evidence type="ECO:0000313" key="3">
    <source>
        <dbReference type="EMBL" id="KAF0289633.1"/>
    </source>
</evidence>
<dbReference type="Pfam" id="PF02170">
    <property type="entry name" value="PAZ"/>
    <property type="match status" value="1"/>
</dbReference>
<evidence type="ECO:0000259" key="2">
    <source>
        <dbReference type="PROSITE" id="PS50821"/>
    </source>
</evidence>
<dbReference type="InterPro" id="IPR036085">
    <property type="entry name" value="PAZ_dom_sf"/>
</dbReference>
<sequence length="443" mass="51364">MNHAGLTCLFRLVQELELLSVKESDGSKVRILIKFTHEVPPMDHQFINIFNIITNQCMSLIGYTKLRKQDREFFDMKQAQSADRGQLEIWPGYGAAVNQFEHNVLMCVSVSHKVLRMDSVLNQLSSIQRQFPRDARAAAERRLLGCIVMCRHNLRMYKIDEIMWDKTPAAEFDYKGTRIPLAKYYQEKHNITVSMDQPLLLSNPKRREMRQGQTEPFWLVPELCNMTGLSDEMRNNNNLMKELSGFLNMPPQQRAQKLHQFSTRLNSSEDVKSLLSFWGLKFSRELLKVNGRVLPNEKVKTNRETEARDGSWNDAVKTMDKTQMEAKEEEHVMKPSDPGMDAAQRAAKEKELASLRRQRGFKRAAVTRISKTVEEEIARQASSDSIQKVNLRLEEAFADLRKVQQTYESLIDDEEIEDAQEYADRLEEEDARFGGRFNSIYSN</sequence>
<comment type="caution">
    <text evidence="3">The sequence shown here is derived from an EMBL/GenBank/DDBJ whole genome shotgun (WGS) entry which is preliminary data.</text>
</comment>
<keyword evidence="1" id="KW-0175">Coiled coil</keyword>
<dbReference type="OrthoDB" id="445936at2759"/>
<feature type="domain" description="PAZ" evidence="2">
    <location>
        <begin position="119"/>
        <end position="228"/>
    </location>
</feature>
<dbReference type="AlphaFoldDB" id="A0A6A4V7J7"/>
<dbReference type="SMART" id="SM00949">
    <property type="entry name" value="PAZ"/>
    <property type="match status" value="1"/>
</dbReference>
<dbReference type="SUPFAM" id="SSF101690">
    <property type="entry name" value="PAZ domain"/>
    <property type="match status" value="1"/>
</dbReference>
<dbReference type="EMBL" id="VIIS01002020">
    <property type="protein sequence ID" value="KAF0289633.1"/>
    <property type="molecule type" value="Genomic_DNA"/>
</dbReference>